<dbReference type="InterPro" id="IPR015424">
    <property type="entry name" value="PyrdxlP-dep_Trfase"/>
</dbReference>
<dbReference type="Gene3D" id="3.40.640.10">
    <property type="entry name" value="Type I PLP-dependent aspartate aminotransferase-like (Major domain)"/>
    <property type="match status" value="1"/>
</dbReference>
<keyword evidence="1" id="KW-0663">Pyridoxal phosphate</keyword>
<proteinExistence type="predicted"/>
<sequence length="441" mass="48400">MGSSQPEPFLSARVSSNLVSSKLGEVRSHCFYNQWHPTTNPDGIIALAIAENKLMRDEIVDHINANFKITPWHLTYGEGPQGSIALKSAIGDFMNREFNPFTPLNKDHIVVCNGAGSAVNNLCFCLGEPGDGILVGRPLYTGFFPDIEAYAKFKLLGVPFGDIDPVSPAAAACYEATLQQAESNGTKVRALLIANPHNPLGRPYPPATLLALVNLCSKHNLHLISDEVYCKSHFPSHDFPAPPPFTSVLSLPLPQHINPALVHVIYALSKDFCANGLRIGCVASPSNPRLVRALRSIASFTRASQLAEHAWLNLLTDTPWQATYFPELQRRMRGAYEYVTGLLREEGVPYGPASVSSFLWVDLRRYLAEQSWEAEVALNWRLAREGKVWVAAGGSFGAEAPGWGRITFATPREELRDGMGRILGVLRTVETELREVGSTRG</sequence>
<dbReference type="eggNOG" id="KOG0256">
    <property type="taxonomic scope" value="Eukaryota"/>
</dbReference>
<evidence type="ECO:0000313" key="3">
    <source>
        <dbReference type="EMBL" id="ETN44730.1"/>
    </source>
</evidence>
<dbReference type="Gene3D" id="3.90.1150.10">
    <property type="entry name" value="Aspartate Aminotransferase, domain 1"/>
    <property type="match status" value="1"/>
</dbReference>
<dbReference type="PANTHER" id="PTHR43795:SF39">
    <property type="entry name" value="AMINOTRANSFERASE CLASS I_CLASSII DOMAIN-CONTAINING PROTEIN"/>
    <property type="match status" value="1"/>
</dbReference>
<dbReference type="InterPro" id="IPR015422">
    <property type="entry name" value="PyrdxlP-dep_Trfase_small"/>
</dbReference>
<organism evidence="3 4">
    <name type="scientific">Cyphellophora europaea (strain CBS 101466)</name>
    <name type="common">Phialophora europaea</name>
    <dbReference type="NCBI Taxonomy" id="1220924"/>
    <lineage>
        <taxon>Eukaryota</taxon>
        <taxon>Fungi</taxon>
        <taxon>Dikarya</taxon>
        <taxon>Ascomycota</taxon>
        <taxon>Pezizomycotina</taxon>
        <taxon>Eurotiomycetes</taxon>
        <taxon>Chaetothyriomycetidae</taxon>
        <taxon>Chaetothyriales</taxon>
        <taxon>Cyphellophoraceae</taxon>
        <taxon>Cyphellophora</taxon>
    </lineage>
</organism>
<evidence type="ECO:0000313" key="4">
    <source>
        <dbReference type="Proteomes" id="UP000030752"/>
    </source>
</evidence>
<dbReference type="HOGENOM" id="CLU_017584_1_2_1"/>
<dbReference type="CDD" id="cd00609">
    <property type="entry name" value="AAT_like"/>
    <property type="match status" value="1"/>
</dbReference>
<name>W2S7X1_CYPE1</name>
<dbReference type="GO" id="GO:0008483">
    <property type="term" value="F:transaminase activity"/>
    <property type="evidence" value="ECO:0007669"/>
    <property type="project" value="TreeGrafter"/>
</dbReference>
<dbReference type="OrthoDB" id="7042322at2759"/>
<dbReference type="PANTHER" id="PTHR43795">
    <property type="entry name" value="BIFUNCTIONAL ASPARTATE AMINOTRANSFERASE AND GLUTAMATE/ASPARTATE-PREPHENATE AMINOTRANSFERASE-RELATED"/>
    <property type="match status" value="1"/>
</dbReference>
<dbReference type="GO" id="GO:0030170">
    <property type="term" value="F:pyridoxal phosphate binding"/>
    <property type="evidence" value="ECO:0007669"/>
    <property type="project" value="InterPro"/>
</dbReference>
<dbReference type="InParanoid" id="W2S7X1"/>
<dbReference type="InterPro" id="IPR004839">
    <property type="entry name" value="Aminotransferase_I/II_large"/>
</dbReference>
<dbReference type="InterPro" id="IPR015421">
    <property type="entry name" value="PyrdxlP-dep_Trfase_major"/>
</dbReference>
<protein>
    <recommendedName>
        <fullName evidence="2">Aminotransferase class I/classII large domain-containing protein</fullName>
    </recommendedName>
</protein>
<dbReference type="STRING" id="1220924.W2S7X1"/>
<accession>W2S7X1</accession>
<gene>
    <name evidence="3" type="ORF">HMPREF1541_10400</name>
</gene>
<dbReference type="VEuPathDB" id="FungiDB:HMPREF1541_10400"/>
<dbReference type="GO" id="GO:0006520">
    <property type="term" value="P:amino acid metabolic process"/>
    <property type="evidence" value="ECO:0007669"/>
    <property type="project" value="TreeGrafter"/>
</dbReference>
<dbReference type="SUPFAM" id="SSF53383">
    <property type="entry name" value="PLP-dependent transferases"/>
    <property type="match status" value="1"/>
</dbReference>
<keyword evidence="4" id="KW-1185">Reference proteome</keyword>
<dbReference type="EMBL" id="KB822714">
    <property type="protein sequence ID" value="ETN44730.1"/>
    <property type="molecule type" value="Genomic_DNA"/>
</dbReference>
<dbReference type="RefSeq" id="XP_008713293.1">
    <property type="nucleotide sequence ID" value="XM_008715071.1"/>
</dbReference>
<dbReference type="GeneID" id="19977739"/>
<dbReference type="Pfam" id="PF00155">
    <property type="entry name" value="Aminotran_1_2"/>
    <property type="match status" value="1"/>
</dbReference>
<feature type="domain" description="Aminotransferase class I/classII large" evidence="2">
    <location>
        <begin position="80"/>
        <end position="422"/>
    </location>
</feature>
<dbReference type="AlphaFoldDB" id="W2S7X1"/>
<evidence type="ECO:0000259" key="2">
    <source>
        <dbReference type="Pfam" id="PF00155"/>
    </source>
</evidence>
<evidence type="ECO:0000256" key="1">
    <source>
        <dbReference type="ARBA" id="ARBA00022898"/>
    </source>
</evidence>
<dbReference type="PRINTS" id="PR00753">
    <property type="entry name" value="ACCSYNTHASE"/>
</dbReference>
<dbReference type="InterPro" id="IPR050478">
    <property type="entry name" value="Ethylene_sulfur-biosynth"/>
</dbReference>
<reference evidence="3 4" key="1">
    <citation type="submission" date="2013-03" db="EMBL/GenBank/DDBJ databases">
        <title>The Genome Sequence of Phialophora europaea CBS 101466.</title>
        <authorList>
            <consortium name="The Broad Institute Genomics Platform"/>
            <person name="Cuomo C."/>
            <person name="de Hoog S."/>
            <person name="Gorbushina A."/>
            <person name="Walker B."/>
            <person name="Young S.K."/>
            <person name="Zeng Q."/>
            <person name="Gargeya S."/>
            <person name="Fitzgerald M."/>
            <person name="Haas B."/>
            <person name="Abouelleil A."/>
            <person name="Allen A.W."/>
            <person name="Alvarado L."/>
            <person name="Arachchi H.M."/>
            <person name="Berlin A.M."/>
            <person name="Chapman S.B."/>
            <person name="Gainer-Dewar J."/>
            <person name="Goldberg J."/>
            <person name="Griggs A."/>
            <person name="Gujja S."/>
            <person name="Hansen M."/>
            <person name="Howarth C."/>
            <person name="Imamovic A."/>
            <person name="Ireland A."/>
            <person name="Larimer J."/>
            <person name="McCowan C."/>
            <person name="Murphy C."/>
            <person name="Pearson M."/>
            <person name="Poon T.W."/>
            <person name="Priest M."/>
            <person name="Roberts A."/>
            <person name="Saif S."/>
            <person name="Shea T."/>
            <person name="Sisk P."/>
            <person name="Sykes S."/>
            <person name="Wortman J."/>
            <person name="Nusbaum C."/>
            <person name="Birren B."/>
        </authorList>
    </citation>
    <scope>NUCLEOTIDE SEQUENCE [LARGE SCALE GENOMIC DNA]</scope>
    <source>
        <strain evidence="3 4">CBS 101466</strain>
    </source>
</reference>
<dbReference type="Proteomes" id="UP000030752">
    <property type="component" value="Unassembled WGS sequence"/>
</dbReference>